<dbReference type="InterPro" id="IPR032675">
    <property type="entry name" value="LRR_dom_sf"/>
</dbReference>
<proteinExistence type="predicted"/>
<dbReference type="Proteomes" id="UP000053558">
    <property type="component" value="Unassembled WGS sequence"/>
</dbReference>
<dbReference type="GO" id="GO:0031146">
    <property type="term" value="P:SCF-dependent proteasomal ubiquitin-dependent protein catabolic process"/>
    <property type="evidence" value="ECO:0007669"/>
    <property type="project" value="TreeGrafter"/>
</dbReference>
<dbReference type="RefSeq" id="XP_007775375.1">
    <property type="nucleotide sequence ID" value="XM_007777185.1"/>
</dbReference>
<keyword evidence="2" id="KW-1185">Reference proteome</keyword>
<dbReference type="PANTHER" id="PTHR13318:SF190">
    <property type="entry name" value="PARTNER OF PAIRED, ISOFORM B"/>
    <property type="match status" value="1"/>
</dbReference>
<sequence length="633" mass="72173">MHDALLLPEVRDHIFDYITQQDTLAALARTCTAFLHHSRDRLWSGDLDPISMVHLQHIVSQTIHRNEFGEFSCYQIDLQFGSQEDWDYVLQFTTRVRRLYLHCFPPPVMHESALLRLVSPPSGLERVFPKLRYLVIDGRTSQALHAYTEFFSPQLVSFKAVCNPDNGRMLSDSLPERSRRLQILDVTDRFSYDPLQEPLIKTLSVTVVRLPLLSELRCSDLEPHALLHISRSSYLRHLVLSDAAMSLTSEGNTSSIDRLDFPALERLELSIRRSMSSGMGLLRRLRNLPKTQIMAAISTNPQDVQMFLSGVAQIDHSGLEELLLSGTIYIIDGGYDPQSTLTFDYLVPLLQLDNLRSLSLGITCCISMTLEEVTEIARALHHLRRLHSCLQHLHLSVQNVVDFELISFLLADNFPLLANLTLEEKPTFSLAPTDESVFLPSVKPLLRLRRLTTLILWCLRRYMFTDADMKTIAQAFPRLTRLELHGRSMDDASSPHPLASFDSVLALTELCPDLSELRLQIDACHTLHMSSLEQWLNLRRGAPHNRTLTSLDLRNSHIQGRDAVDIMILLVTSFERLASISLFGEVRGARSHGWMDEKIRVLRQARKERDLREMSADELRAIVASTDETTQMN</sequence>
<dbReference type="KEGG" id="cput:CONPUDRAFT_147727"/>
<reference evidence="2" key="1">
    <citation type="journal article" date="2012" name="Science">
        <title>The Paleozoic origin of enzymatic lignin decomposition reconstructed from 31 fungal genomes.</title>
        <authorList>
            <person name="Floudas D."/>
            <person name="Binder M."/>
            <person name="Riley R."/>
            <person name="Barry K."/>
            <person name="Blanchette R.A."/>
            <person name="Henrissat B."/>
            <person name="Martinez A.T."/>
            <person name="Otillar R."/>
            <person name="Spatafora J.W."/>
            <person name="Yadav J.S."/>
            <person name="Aerts A."/>
            <person name="Benoit I."/>
            <person name="Boyd A."/>
            <person name="Carlson A."/>
            <person name="Copeland A."/>
            <person name="Coutinho P.M."/>
            <person name="de Vries R.P."/>
            <person name="Ferreira P."/>
            <person name="Findley K."/>
            <person name="Foster B."/>
            <person name="Gaskell J."/>
            <person name="Glotzer D."/>
            <person name="Gorecki P."/>
            <person name="Heitman J."/>
            <person name="Hesse C."/>
            <person name="Hori C."/>
            <person name="Igarashi K."/>
            <person name="Jurgens J.A."/>
            <person name="Kallen N."/>
            <person name="Kersten P."/>
            <person name="Kohler A."/>
            <person name="Kuees U."/>
            <person name="Kumar T.K.A."/>
            <person name="Kuo A."/>
            <person name="LaButti K."/>
            <person name="Larrondo L.F."/>
            <person name="Lindquist E."/>
            <person name="Ling A."/>
            <person name="Lombard V."/>
            <person name="Lucas S."/>
            <person name="Lundell T."/>
            <person name="Martin R."/>
            <person name="McLaughlin D.J."/>
            <person name="Morgenstern I."/>
            <person name="Morin E."/>
            <person name="Murat C."/>
            <person name="Nagy L.G."/>
            <person name="Nolan M."/>
            <person name="Ohm R.A."/>
            <person name="Patyshakuliyeva A."/>
            <person name="Rokas A."/>
            <person name="Ruiz-Duenas F.J."/>
            <person name="Sabat G."/>
            <person name="Salamov A."/>
            <person name="Samejima M."/>
            <person name="Schmutz J."/>
            <person name="Slot J.C."/>
            <person name="St John F."/>
            <person name="Stenlid J."/>
            <person name="Sun H."/>
            <person name="Sun S."/>
            <person name="Syed K."/>
            <person name="Tsang A."/>
            <person name="Wiebenga A."/>
            <person name="Young D."/>
            <person name="Pisabarro A."/>
            <person name="Eastwood D.C."/>
            <person name="Martin F."/>
            <person name="Cullen D."/>
            <person name="Grigoriev I.V."/>
            <person name="Hibbett D.S."/>
        </authorList>
    </citation>
    <scope>NUCLEOTIDE SEQUENCE [LARGE SCALE GENOMIC DNA]</scope>
    <source>
        <strain evidence="2">RWD-64-598 SS2</strain>
    </source>
</reference>
<name>R7SH22_CONPW</name>
<protein>
    <recommendedName>
        <fullName evidence="3">F-box domain-containing protein</fullName>
    </recommendedName>
</protein>
<dbReference type="Gene3D" id="3.80.10.10">
    <property type="entry name" value="Ribonuclease Inhibitor"/>
    <property type="match status" value="1"/>
</dbReference>
<evidence type="ECO:0000313" key="1">
    <source>
        <dbReference type="EMBL" id="EIW74354.1"/>
    </source>
</evidence>
<dbReference type="SUPFAM" id="SSF52047">
    <property type="entry name" value="RNI-like"/>
    <property type="match status" value="1"/>
</dbReference>
<accession>R7SH22</accession>
<gene>
    <name evidence="1" type="ORF">CONPUDRAFT_147727</name>
</gene>
<dbReference type="AlphaFoldDB" id="R7SH22"/>
<dbReference type="GeneID" id="19202363"/>
<dbReference type="GO" id="GO:0019005">
    <property type="term" value="C:SCF ubiquitin ligase complex"/>
    <property type="evidence" value="ECO:0007669"/>
    <property type="project" value="TreeGrafter"/>
</dbReference>
<dbReference type="PANTHER" id="PTHR13318">
    <property type="entry name" value="PARTNER OF PAIRED, ISOFORM B-RELATED"/>
    <property type="match status" value="1"/>
</dbReference>
<dbReference type="EMBL" id="JH711592">
    <property type="protein sequence ID" value="EIW74354.1"/>
    <property type="molecule type" value="Genomic_DNA"/>
</dbReference>
<organism evidence="1 2">
    <name type="scientific">Coniophora puteana (strain RWD-64-598)</name>
    <name type="common">Brown rot fungus</name>
    <dbReference type="NCBI Taxonomy" id="741705"/>
    <lineage>
        <taxon>Eukaryota</taxon>
        <taxon>Fungi</taxon>
        <taxon>Dikarya</taxon>
        <taxon>Basidiomycota</taxon>
        <taxon>Agaricomycotina</taxon>
        <taxon>Agaricomycetes</taxon>
        <taxon>Agaricomycetidae</taxon>
        <taxon>Boletales</taxon>
        <taxon>Coniophorineae</taxon>
        <taxon>Coniophoraceae</taxon>
        <taxon>Coniophora</taxon>
    </lineage>
</organism>
<evidence type="ECO:0008006" key="3">
    <source>
        <dbReference type="Google" id="ProtNLM"/>
    </source>
</evidence>
<evidence type="ECO:0000313" key="2">
    <source>
        <dbReference type="Proteomes" id="UP000053558"/>
    </source>
</evidence>